<organism evidence="1">
    <name type="scientific">hydrothermal vent metagenome</name>
    <dbReference type="NCBI Taxonomy" id="652676"/>
    <lineage>
        <taxon>unclassified sequences</taxon>
        <taxon>metagenomes</taxon>
        <taxon>ecological metagenomes</taxon>
    </lineage>
</organism>
<evidence type="ECO:0000313" key="1">
    <source>
        <dbReference type="EMBL" id="VAX27781.1"/>
    </source>
</evidence>
<gene>
    <name evidence="1" type="ORF">MNBD_NITROSPIRAE02-312</name>
</gene>
<dbReference type="EMBL" id="UOGH01000061">
    <property type="protein sequence ID" value="VAX27781.1"/>
    <property type="molecule type" value="Genomic_DNA"/>
</dbReference>
<accession>A0A3B1CMS0</accession>
<dbReference type="AlphaFoldDB" id="A0A3B1CMS0"/>
<protein>
    <submittedName>
        <fullName evidence="1">Uncharacterized protein</fullName>
    </submittedName>
</protein>
<name>A0A3B1CMS0_9ZZZZ</name>
<feature type="non-terminal residue" evidence="1">
    <location>
        <position position="37"/>
    </location>
</feature>
<proteinExistence type="predicted"/>
<reference evidence="1" key="1">
    <citation type="submission" date="2018-06" db="EMBL/GenBank/DDBJ databases">
        <authorList>
            <person name="Zhirakovskaya E."/>
        </authorList>
    </citation>
    <scope>NUCLEOTIDE SEQUENCE</scope>
</reference>
<sequence>MLITDDYRKQHKEILELAGKLSGYLYEQKLKNEAQEA</sequence>